<accession>A0A9N7VRC4</accession>
<reference evidence="2" key="1">
    <citation type="submission" date="2020-03" db="EMBL/GenBank/DDBJ databases">
        <authorList>
            <person name="Weist P."/>
        </authorList>
    </citation>
    <scope>NUCLEOTIDE SEQUENCE</scope>
</reference>
<name>A0A9N7VRC4_PLEPL</name>
<gene>
    <name evidence="2" type="ORF">PLEPLA_LOCUS40715</name>
</gene>
<comment type="caution">
    <text evidence="2">The sequence shown here is derived from an EMBL/GenBank/DDBJ whole genome shotgun (WGS) entry which is preliminary data.</text>
</comment>
<keyword evidence="3" id="KW-1185">Reference proteome</keyword>
<protein>
    <submittedName>
        <fullName evidence="2">Uncharacterized protein</fullName>
    </submittedName>
</protein>
<sequence>MVWPRSNPSMITKRTIAIDALLKCGDSGYDSASDKQRRNSAVLMEGRPQSYFLPTLLPHVWGSAVEIHMEAGGRGAMSGREGVPSGRRVMDLGVDETSESPPPARAGPPAPQPPPPDPHPVRDRSDG</sequence>
<organism evidence="2 3">
    <name type="scientific">Pleuronectes platessa</name>
    <name type="common">European plaice</name>
    <dbReference type="NCBI Taxonomy" id="8262"/>
    <lineage>
        <taxon>Eukaryota</taxon>
        <taxon>Metazoa</taxon>
        <taxon>Chordata</taxon>
        <taxon>Craniata</taxon>
        <taxon>Vertebrata</taxon>
        <taxon>Euteleostomi</taxon>
        <taxon>Actinopterygii</taxon>
        <taxon>Neopterygii</taxon>
        <taxon>Teleostei</taxon>
        <taxon>Neoteleostei</taxon>
        <taxon>Acanthomorphata</taxon>
        <taxon>Carangaria</taxon>
        <taxon>Pleuronectiformes</taxon>
        <taxon>Pleuronectoidei</taxon>
        <taxon>Pleuronectidae</taxon>
        <taxon>Pleuronectes</taxon>
    </lineage>
</organism>
<dbReference type="Proteomes" id="UP001153269">
    <property type="component" value="Unassembled WGS sequence"/>
</dbReference>
<evidence type="ECO:0000256" key="1">
    <source>
        <dbReference type="SAM" id="MobiDB-lite"/>
    </source>
</evidence>
<evidence type="ECO:0000313" key="3">
    <source>
        <dbReference type="Proteomes" id="UP001153269"/>
    </source>
</evidence>
<proteinExistence type="predicted"/>
<feature type="compositionally biased region" description="Pro residues" evidence="1">
    <location>
        <begin position="100"/>
        <end position="118"/>
    </location>
</feature>
<evidence type="ECO:0000313" key="2">
    <source>
        <dbReference type="EMBL" id="CAB1452965.1"/>
    </source>
</evidence>
<dbReference type="AlphaFoldDB" id="A0A9N7VRC4"/>
<feature type="region of interest" description="Disordered" evidence="1">
    <location>
        <begin position="73"/>
        <end position="127"/>
    </location>
</feature>
<dbReference type="EMBL" id="CADEAL010004150">
    <property type="protein sequence ID" value="CAB1452965.1"/>
    <property type="molecule type" value="Genomic_DNA"/>
</dbReference>